<dbReference type="EMBL" id="CP037864">
    <property type="protein sequence ID" value="QBM23745.1"/>
    <property type="molecule type" value="Genomic_DNA"/>
</dbReference>
<reference evidence="1 2" key="1">
    <citation type="submission" date="2019-03" db="EMBL/GenBank/DDBJ databases">
        <title>Complete genome sequence of an arsenate-respiring bacteria, Citrobacter sp. LY-1.</title>
        <authorList>
            <person name="Wang H."/>
            <person name="Liu Y."/>
            <person name="Li Q."/>
            <person name="Huang J."/>
        </authorList>
    </citation>
    <scope>NUCLEOTIDE SEQUENCE [LARGE SCALE GENOMIC DNA]</scope>
    <source>
        <strain evidence="1 2">LY-1</strain>
    </source>
</reference>
<name>A0A4P6WPK9_9ENTR</name>
<protein>
    <recommendedName>
        <fullName evidence="3">Phage protein</fullName>
    </recommendedName>
</protein>
<keyword evidence="2" id="KW-1185">Reference proteome</keyword>
<evidence type="ECO:0008006" key="3">
    <source>
        <dbReference type="Google" id="ProtNLM"/>
    </source>
</evidence>
<gene>
    <name evidence="1" type="ORF">E1B03_15455</name>
</gene>
<evidence type="ECO:0000313" key="2">
    <source>
        <dbReference type="Proteomes" id="UP000293850"/>
    </source>
</evidence>
<proteinExistence type="predicted"/>
<accession>A0A4P6WPK9</accession>
<evidence type="ECO:0000313" key="1">
    <source>
        <dbReference type="EMBL" id="QBM23745.1"/>
    </source>
</evidence>
<sequence length="214" mass="23730">MQKPDWERIEVDYRAGVLSVREIASSQGISHTAINKRAKAEGWERDLNAKINAKADALVSKREVSTKVSTGNSISEKQIVEANAEVIANVRMEHRGDIRKARSLTNALLNELDAECSDVPALEQLGELLRREDDKGMDKLNDLYHKIISLPGRVKAMKDLADSLKNLIALERQAYGLDNPDAGKNTPLKDKTDDELTRRIQELMNGKSDAGAKA</sequence>
<organism evidence="1 2">
    <name type="scientific">Citrobacter arsenatis</name>
    <dbReference type="NCBI Taxonomy" id="2546350"/>
    <lineage>
        <taxon>Bacteria</taxon>
        <taxon>Pseudomonadati</taxon>
        <taxon>Pseudomonadota</taxon>
        <taxon>Gammaproteobacteria</taxon>
        <taxon>Enterobacterales</taxon>
        <taxon>Enterobacteriaceae</taxon>
        <taxon>Citrobacter</taxon>
    </lineage>
</organism>
<dbReference type="RefSeq" id="WP_057101612.1">
    <property type="nucleotide sequence ID" value="NZ_CP037864.1"/>
</dbReference>
<dbReference type="KEGG" id="cars:E1B03_15455"/>
<dbReference type="Proteomes" id="UP000293850">
    <property type="component" value="Chromosome"/>
</dbReference>
<dbReference type="AlphaFoldDB" id="A0A4P6WPK9"/>